<evidence type="ECO:0000256" key="7">
    <source>
        <dbReference type="SAM" id="MobiDB-lite"/>
    </source>
</evidence>
<comment type="function">
    <text evidence="5">Component of the elongator complex which is required for multiple tRNA modifications, including mcm5U (5-methoxycarbonylmethyl uridine), mcm5s2U (5-methoxycarbonylmethyl-2-thiouridine), and ncm5U (5-carbamoylmethyl uridine). The elongator complex catalyzes formation of carboxymethyluridine in the wobble base at position 34 in tRNAs.</text>
</comment>
<feature type="region of interest" description="Disordered" evidence="7">
    <location>
        <begin position="201"/>
        <end position="220"/>
    </location>
</feature>
<dbReference type="Pfam" id="PF23936">
    <property type="entry name" value="HB_ELP1"/>
    <property type="match status" value="1"/>
</dbReference>
<dbReference type="EMBL" id="CP119941">
    <property type="protein sequence ID" value="WFD04367.1"/>
    <property type="molecule type" value="Genomic_DNA"/>
</dbReference>
<dbReference type="InterPro" id="IPR006849">
    <property type="entry name" value="Elp1"/>
</dbReference>
<dbReference type="InterPro" id="IPR056166">
    <property type="entry name" value="TPR_ELP1"/>
</dbReference>
<dbReference type="PANTHER" id="PTHR12747">
    <property type="entry name" value="ELONGATOR COMPLEX PROTEIN 1"/>
    <property type="match status" value="1"/>
</dbReference>
<dbReference type="InterPro" id="IPR056169">
    <property type="entry name" value="HB_ELP1"/>
</dbReference>
<evidence type="ECO:0000259" key="12">
    <source>
        <dbReference type="Pfam" id="PF23936"/>
    </source>
</evidence>
<dbReference type="Pfam" id="PF04762">
    <property type="entry name" value="Beta-prop_ELP1_1st"/>
    <property type="match status" value="1"/>
</dbReference>
<dbReference type="PIRSF" id="PIRSF017233">
    <property type="entry name" value="IKAP"/>
    <property type="match status" value="1"/>
</dbReference>
<evidence type="ECO:0000313" key="13">
    <source>
        <dbReference type="EMBL" id="WFD04367.1"/>
    </source>
</evidence>
<evidence type="ECO:0000256" key="3">
    <source>
        <dbReference type="ARBA" id="ARBA00022490"/>
    </source>
</evidence>
<accession>A0AAF0IT94</accession>
<evidence type="ECO:0000256" key="4">
    <source>
        <dbReference type="ARBA" id="ARBA00022694"/>
    </source>
</evidence>
<comment type="pathway">
    <text evidence="1">tRNA modification; 5-methoxycarbonylmethyl-2-thiouridine-tRNA biosynthesis.</text>
</comment>
<evidence type="ECO:0000259" key="8">
    <source>
        <dbReference type="Pfam" id="PF04762"/>
    </source>
</evidence>
<name>A0AAF0IT94_9BASI</name>
<feature type="region of interest" description="Disordered" evidence="7">
    <location>
        <begin position="1178"/>
        <end position="1199"/>
    </location>
</feature>
<feature type="domain" description="ELP1 N-terminal second beta-propeller" evidence="9">
    <location>
        <begin position="437"/>
        <end position="460"/>
    </location>
</feature>
<evidence type="ECO:0000259" key="10">
    <source>
        <dbReference type="Pfam" id="PF23878"/>
    </source>
</evidence>
<gene>
    <name evidence="13" type="primary">ELP1</name>
    <name evidence="13" type="ORF">MOBT1_003074</name>
</gene>
<feature type="domain" description="ELP1 alpha-solenoid" evidence="11">
    <location>
        <begin position="712"/>
        <end position="905"/>
    </location>
</feature>
<evidence type="ECO:0000256" key="5">
    <source>
        <dbReference type="PIRNR" id="PIRNR017233"/>
    </source>
</evidence>
<feature type="coiled-coil region" evidence="6">
    <location>
        <begin position="1099"/>
        <end position="1126"/>
    </location>
</feature>
<feature type="domain" description="ELP1 N-terminal second beta-propeller" evidence="9">
    <location>
        <begin position="583"/>
        <end position="688"/>
    </location>
</feature>
<dbReference type="Pfam" id="PF23797">
    <property type="entry name" value="Beta-prop_ELP1_2nd"/>
    <property type="match status" value="2"/>
</dbReference>
<keyword evidence="14" id="KW-1185">Reference proteome</keyword>
<feature type="coiled-coil region" evidence="6">
    <location>
        <begin position="1265"/>
        <end position="1292"/>
    </location>
</feature>
<comment type="similarity">
    <text evidence="2 5">Belongs to the ELP1/IKA1 family.</text>
</comment>
<dbReference type="InterPro" id="IPR056165">
    <property type="entry name" value="Beta-prop_ELP1_2nd"/>
</dbReference>
<feature type="domain" description="ELP1 first N-terminal beta-propeller" evidence="8">
    <location>
        <begin position="1"/>
        <end position="399"/>
    </location>
</feature>
<protein>
    <recommendedName>
        <fullName evidence="5">Elongator complex protein 1</fullName>
    </recommendedName>
</protein>
<evidence type="ECO:0000259" key="9">
    <source>
        <dbReference type="Pfam" id="PF23797"/>
    </source>
</evidence>
<keyword evidence="3 5" id="KW-0963">Cytoplasm</keyword>
<dbReference type="GO" id="GO:0005829">
    <property type="term" value="C:cytosol"/>
    <property type="evidence" value="ECO:0007669"/>
    <property type="project" value="TreeGrafter"/>
</dbReference>
<organism evidence="13 14">
    <name type="scientific">Malassezia obtusa</name>
    <dbReference type="NCBI Taxonomy" id="76774"/>
    <lineage>
        <taxon>Eukaryota</taxon>
        <taxon>Fungi</taxon>
        <taxon>Dikarya</taxon>
        <taxon>Basidiomycota</taxon>
        <taxon>Ustilaginomycotina</taxon>
        <taxon>Malasseziomycetes</taxon>
        <taxon>Malasseziales</taxon>
        <taxon>Malasseziaceae</taxon>
        <taxon>Malassezia</taxon>
    </lineage>
</organism>
<keyword evidence="6" id="KW-0175">Coiled coil</keyword>
<feature type="compositionally biased region" description="Basic residues" evidence="7">
    <location>
        <begin position="1182"/>
        <end position="1199"/>
    </location>
</feature>
<dbReference type="GO" id="GO:0000049">
    <property type="term" value="F:tRNA binding"/>
    <property type="evidence" value="ECO:0007669"/>
    <property type="project" value="TreeGrafter"/>
</dbReference>
<dbReference type="Proteomes" id="UP001214603">
    <property type="component" value="Chromosome 8"/>
</dbReference>
<comment type="subcellular location">
    <subcellularLocation>
        <location evidence="5">Cytoplasm</location>
    </subcellularLocation>
    <subcellularLocation>
        <location evidence="5">Nucleus</location>
    </subcellularLocation>
</comment>
<dbReference type="InterPro" id="IPR056164">
    <property type="entry name" value="Beta-prop_ELP1_1st"/>
</dbReference>
<dbReference type="InterPro" id="IPR056167">
    <property type="entry name" value="A-sol_ELP1"/>
</dbReference>
<reference evidence="13" key="1">
    <citation type="submission" date="2023-03" db="EMBL/GenBank/DDBJ databases">
        <title>Mating type loci evolution in Malassezia.</title>
        <authorList>
            <person name="Coelho M.A."/>
        </authorList>
    </citation>
    <scope>NUCLEOTIDE SEQUENCE</scope>
    <source>
        <strain evidence="13">CBS 7876</strain>
    </source>
</reference>
<dbReference type="GO" id="GO:0033588">
    <property type="term" value="C:elongator holoenzyme complex"/>
    <property type="evidence" value="ECO:0007669"/>
    <property type="project" value="InterPro"/>
</dbReference>
<dbReference type="Pfam" id="PF23878">
    <property type="entry name" value="TPR_ELP1"/>
    <property type="match status" value="1"/>
</dbReference>
<proteinExistence type="inferred from homology"/>
<dbReference type="Pfam" id="PF23925">
    <property type="entry name" value="A-sol_ELP1"/>
    <property type="match status" value="1"/>
</dbReference>
<feature type="domain" description="ELP1 TPR" evidence="10">
    <location>
        <begin position="914"/>
        <end position="1076"/>
    </location>
</feature>
<evidence type="ECO:0000313" key="14">
    <source>
        <dbReference type="Proteomes" id="UP001214603"/>
    </source>
</evidence>
<dbReference type="GO" id="GO:0002926">
    <property type="term" value="P:tRNA wobble base 5-methoxycarbonylmethyl-2-thiouridinylation"/>
    <property type="evidence" value="ECO:0007669"/>
    <property type="project" value="TreeGrafter"/>
</dbReference>
<dbReference type="SUPFAM" id="SSF82171">
    <property type="entry name" value="DPP6 N-terminal domain-like"/>
    <property type="match status" value="1"/>
</dbReference>
<evidence type="ECO:0000256" key="6">
    <source>
        <dbReference type="SAM" id="Coils"/>
    </source>
</evidence>
<keyword evidence="4" id="KW-0819">tRNA processing</keyword>
<evidence type="ECO:0000256" key="2">
    <source>
        <dbReference type="ARBA" id="ARBA00006086"/>
    </source>
</evidence>
<evidence type="ECO:0000259" key="11">
    <source>
        <dbReference type="Pfam" id="PF23925"/>
    </source>
</evidence>
<keyword evidence="5" id="KW-0539">Nucleus</keyword>
<dbReference type="GO" id="GO:0005634">
    <property type="term" value="C:nucleus"/>
    <property type="evidence" value="ECO:0007669"/>
    <property type="project" value="UniProtKB-SubCell"/>
</dbReference>
<sequence length="1342" mass="144115">MRNLRTLAVETFAGGDAWDALAPDTEAPDAVYAARAQRGTDASLVRLTLARLTPHTHEELATLAVVAAPPAARSAHELVHLQLLADGGAAAENAPALCAITAGGDLVLLPVDAPRADIVGSVEQGVLAASWSPDEDVLVLITAPGADAASRLLLMTRDLEVLSEAPLATDAFGEDAPVDVGWGSKATQFHGSEGKAAAAAAARAPSGDTRGPLVPEDDERPRVGWRADGAYFVVSAVVHDAHGAHRVLRTYTRTGTLSATSDATVRGVSHCLAVRPVGNLIATTQRAGAAPDGREWAPGRDGRHDVVFFERNGLRHGEFSLREEHGAAPRGDVGTLPAWRTAHAVHALAWNADGSVLAVHLVRDGGARAVQLWTTRNYHWYLKQEIVHDDLLGMHWHPEEPLWLYVRRAAGVERRTYTLATHVAPGAPPHDSACVAVVDGHALRLTPFRRQNVPPPMCAACVVDAPGAADAPAGTPAVPVDLAWDTYADADGTADVLAVLYPGAVHVWRIAYGALRDARTPWRIERVATHTAPRDAIQVAVAAQADGVQLAVLRPDALEAPGRVEPLARGARVLHTVRGAAAWVVEHPDGRVDGVGEGAVARLPVFCAALAAFVHAGRTVVLGLARDGRLVLPERELAKDATSFAVTDRLVVWTTWTHEARFLPLAALAGDAHTLELGRRVERGSAIVAAVPSAMALVLQMPRGNLETICPRAMVLDVVRDLLDRRNYGEALRICRAHRVDLNLLHDHAPAAFLRDVAELLAQVDNVDHVNLLLSSLRNEDVTQTLYRPMVAAAPAGVDVQHKVNTVCDAFLAALASDERRYLSSVLTAHVRKTPPDYEGGLRVLLRYTDTDLALADEACKYIIFLADAEQLFRVALGMYNFSLALLVAQHSQKDPREYVAFLRGLRAQTPEAYQRFCIDDHLGRHTRALHALVRVDGRDDEALAYTVEHKLYREALDAYAARPERQRAVYRAFGEYLGAHQRAGEAASAFLLAHEPRRALDAFREAGLWQDALGTALAAGVPRAELTALAHALVEQLSTQEQFEGAARICLEHLHDVEQGVALLCSAHAFADATRQCALHARADLVETHVAPAALDAHSAALEEADALEEQLAHHTQRLAELDARRDAAPAQYYPDDAPGLEHIDMQSDTLSQLTQFTRFTAAPSVAESLSTLSLGTRASARTHAKQKKKEEKKKHAGRKGSIYEEGYLLDSLRRLLGARLGALQRTAAALLPALLPLGAAHRAAARALQQRVLVLEARAAAAADSLGARATAIEQRKQQAEHELVAAVAQLAHQPGEASAAQALAALHAARLAARVPPAARPDVAGERWRLHLLDTPQAP</sequence>
<feature type="domain" description="ELP1 three-helical bundle" evidence="12">
    <location>
        <begin position="1085"/>
        <end position="1253"/>
    </location>
</feature>
<dbReference type="PANTHER" id="PTHR12747:SF0">
    <property type="entry name" value="ELONGATOR COMPLEX PROTEIN 1"/>
    <property type="match status" value="1"/>
</dbReference>
<evidence type="ECO:0000256" key="1">
    <source>
        <dbReference type="ARBA" id="ARBA00005043"/>
    </source>
</evidence>